<sequence>MKKIFFLTWGILLAFYLVAEEPPLWYANKNVMYPETVFISAIGSGRSAVAAKEDALTQLALYFNAHISVNTSTDYSISQRNTVVNSHRQVSGGTVVVSESDLPAVQFSEAFYNENRHNWAVCAYISKEQATEICKVNLQNGISEVQSLLSVAESLGIFGRFSAVAKAVDQAESLLRDGEMLCIVNPESRNSMEQVFDLIETSRRQFDTIKQQMTFRVDVINDPTGTFTTIFQELLSSNGFIVSSQNARYTVVADIYASESENPVGVFVRPGITISISENAGTGKVLSSYSKQYPKYGHISLEGAYAKAYAEIEKDLRLHFMELFY</sequence>
<dbReference type="AlphaFoldDB" id="A0A9E2L0B0"/>
<dbReference type="Gene3D" id="3.10.28.20">
    <property type="entry name" value="Acetamidase/Formamidase-like domains"/>
    <property type="match status" value="1"/>
</dbReference>
<protein>
    <recommendedName>
        <fullName evidence="3">LPP20 lipoprotein</fullName>
    </recommendedName>
</protein>
<proteinExistence type="predicted"/>
<evidence type="ECO:0008006" key="3">
    <source>
        <dbReference type="Google" id="ProtNLM"/>
    </source>
</evidence>
<dbReference type="EMBL" id="JAHLFV010000058">
    <property type="protein sequence ID" value="MBU3849414.1"/>
    <property type="molecule type" value="Genomic_DNA"/>
</dbReference>
<reference evidence="1" key="1">
    <citation type="journal article" date="2021" name="PeerJ">
        <title>Extensive microbial diversity within the chicken gut microbiome revealed by metagenomics and culture.</title>
        <authorList>
            <person name="Gilroy R."/>
            <person name="Ravi A."/>
            <person name="Getino M."/>
            <person name="Pursley I."/>
            <person name="Horton D.L."/>
            <person name="Alikhan N.F."/>
            <person name="Baker D."/>
            <person name="Gharbi K."/>
            <person name="Hall N."/>
            <person name="Watson M."/>
            <person name="Adriaenssens E.M."/>
            <person name="Foster-Nyarko E."/>
            <person name="Jarju S."/>
            <person name="Secka A."/>
            <person name="Antonio M."/>
            <person name="Oren A."/>
            <person name="Chaudhuri R.R."/>
            <person name="La Ragione R."/>
            <person name="Hildebrand F."/>
            <person name="Pallen M.J."/>
        </authorList>
    </citation>
    <scope>NUCLEOTIDE SEQUENCE</scope>
    <source>
        <strain evidence="1">Gambia15-2214</strain>
    </source>
</reference>
<comment type="caution">
    <text evidence="1">The sequence shown here is derived from an EMBL/GenBank/DDBJ whole genome shotgun (WGS) entry which is preliminary data.</text>
</comment>
<accession>A0A9E2L0B0</accession>
<dbReference type="Proteomes" id="UP000823914">
    <property type="component" value="Unassembled WGS sequence"/>
</dbReference>
<gene>
    <name evidence="1" type="ORF">IAA16_02490</name>
</gene>
<evidence type="ECO:0000313" key="2">
    <source>
        <dbReference type="Proteomes" id="UP000823914"/>
    </source>
</evidence>
<evidence type="ECO:0000313" key="1">
    <source>
        <dbReference type="EMBL" id="MBU3849414.1"/>
    </source>
</evidence>
<reference evidence="1" key="2">
    <citation type="submission" date="2021-04" db="EMBL/GenBank/DDBJ databases">
        <authorList>
            <person name="Gilroy R."/>
        </authorList>
    </citation>
    <scope>NUCLEOTIDE SEQUENCE</scope>
    <source>
        <strain evidence="1">Gambia15-2214</strain>
    </source>
</reference>
<organism evidence="1 2">
    <name type="scientific">Candidatus Treponema excrementipullorum</name>
    <dbReference type="NCBI Taxonomy" id="2838768"/>
    <lineage>
        <taxon>Bacteria</taxon>
        <taxon>Pseudomonadati</taxon>
        <taxon>Spirochaetota</taxon>
        <taxon>Spirochaetia</taxon>
        <taxon>Spirochaetales</taxon>
        <taxon>Treponemataceae</taxon>
        <taxon>Treponema</taxon>
    </lineage>
</organism>
<name>A0A9E2L0B0_9SPIR</name>